<comment type="caution">
    <text evidence="1">The sequence shown here is derived from an EMBL/GenBank/DDBJ whole genome shotgun (WGS) entry which is preliminary data.</text>
</comment>
<accession>A0ABS5XDV2</accession>
<dbReference type="NCBIfam" id="TIGR02444">
    <property type="entry name" value="TIGR02444 family protein"/>
    <property type="match status" value="1"/>
</dbReference>
<dbReference type="Proteomes" id="UP001519667">
    <property type="component" value="Unassembled WGS sequence"/>
</dbReference>
<proteinExistence type="predicted"/>
<dbReference type="InterPro" id="IPR012659">
    <property type="entry name" value="CHP02444"/>
</dbReference>
<keyword evidence="2" id="KW-1185">Reference proteome</keyword>
<protein>
    <submittedName>
        <fullName evidence="1">TIGR02444 family protein</fullName>
    </submittedName>
</protein>
<dbReference type="EMBL" id="JAGTIS010000002">
    <property type="protein sequence ID" value="MBT8765868.1"/>
    <property type="molecule type" value="Genomic_DNA"/>
</dbReference>
<evidence type="ECO:0000313" key="1">
    <source>
        <dbReference type="EMBL" id="MBT8765868.1"/>
    </source>
</evidence>
<organism evidence="1 2">
    <name type="scientific">Metapseudomonas boanensis</name>
    <dbReference type="NCBI Taxonomy" id="2822138"/>
    <lineage>
        <taxon>Bacteria</taxon>
        <taxon>Pseudomonadati</taxon>
        <taxon>Pseudomonadota</taxon>
        <taxon>Gammaproteobacteria</taxon>
        <taxon>Pseudomonadales</taxon>
        <taxon>Pseudomonadaceae</taxon>
        <taxon>Metapseudomonas</taxon>
    </lineage>
</organism>
<dbReference type="Pfam" id="PF09523">
    <property type="entry name" value="DUF2390"/>
    <property type="match status" value="1"/>
</dbReference>
<gene>
    <name evidence="1" type="ORF">J7302_06950</name>
</gene>
<reference evidence="1 2" key="1">
    <citation type="submission" date="2021-04" db="EMBL/GenBank/DDBJ databases">
        <title>Pseudomonas boanensis sp. nov., a bacterium isolated from river water used for household purposes in Boane District, Mozambique.</title>
        <authorList>
            <person name="Nicklasson M."/>
            <person name="Martin-Rodriguez A.J."/>
            <person name="Thorell K."/>
            <person name="Neves L."/>
            <person name="Mussagy A."/>
            <person name="Rydberg H.A."/>
            <person name="Hernroth B."/>
            <person name="Svensson-Stadler L."/>
            <person name="Sjoling A."/>
        </authorList>
    </citation>
    <scope>NUCLEOTIDE SEQUENCE [LARGE SCALE GENOMIC DNA]</scope>
    <source>
        <strain evidence="1 2">DB1</strain>
    </source>
</reference>
<name>A0ABS5XDV2_9GAMM</name>
<dbReference type="RefSeq" id="WP_215372180.1">
    <property type="nucleotide sequence ID" value="NZ_CP113889.1"/>
</dbReference>
<sequence length="154" mass="17323">MPSDLWTFSLKLYARPGIEQACLYLQDQGADICLLLCACWLGRRGTPFEETYLDTLEQLAGPWQESVVGPLRALRQEWRAEAQVDSALATLRKRVKELELDAERELLTRLEQAAQLWPRATADDLGEWLLNSAPALEKSGHDALDQLRAAAFAL</sequence>
<evidence type="ECO:0000313" key="2">
    <source>
        <dbReference type="Proteomes" id="UP001519667"/>
    </source>
</evidence>